<dbReference type="SMART" id="SM00028">
    <property type="entry name" value="TPR"/>
    <property type="match status" value="5"/>
</dbReference>
<keyword evidence="3" id="KW-1185">Reference proteome</keyword>
<organism evidence="2 3">
    <name type="scientific">Roseomonas genomospecies 6</name>
    <dbReference type="NCBI Taxonomy" id="214106"/>
    <lineage>
        <taxon>Bacteria</taxon>
        <taxon>Pseudomonadati</taxon>
        <taxon>Pseudomonadota</taxon>
        <taxon>Alphaproteobacteria</taxon>
        <taxon>Acetobacterales</taxon>
        <taxon>Roseomonadaceae</taxon>
        <taxon>Roseomonas</taxon>
    </lineage>
</organism>
<comment type="caution">
    <text evidence="2">The sequence shown here is derived from an EMBL/GenBank/DDBJ whole genome shotgun (WGS) entry which is preliminary data.</text>
</comment>
<evidence type="ECO:0000313" key="3">
    <source>
        <dbReference type="Proteomes" id="UP000480854"/>
    </source>
</evidence>
<dbReference type="AlphaFoldDB" id="A0A9W7TYC6"/>
<dbReference type="EMBL" id="QOKW01000007">
    <property type="protein sequence ID" value="KAA0680930.1"/>
    <property type="molecule type" value="Genomic_DNA"/>
</dbReference>
<dbReference type="Pfam" id="PF14559">
    <property type="entry name" value="TPR_19"/>
    <property type="match status" value="1"/>
</dbReference>
<dbReference type="SUPFAM" id="SSF53756">
    <property type="entry name" value="UDP-Glycosyltransferase/glycogen phosphorylase"/>
    <property type="match status" value="1"/>
</dbReference>
<feature type="repeat" description="TPR" evidence="1">
    <location>
        <begin position="229"/>
        <end position="262"/>
    </location>
</feature>
<dbReference type="Gene3D" id="3.40.50.2000">
    <property type="entry name" value="Glycogen Phosphorylase B"/>
    <property type="match status" value="1"/>
</dbReference>
<dbReference type="Pfam" id="PF13432">
    <property type="entry name" value="TPR_16"/>
    <property type="match status" value="2"/>
</dbReference>
<gene>
    <name evidence="2" type="ORF">DS843_10990</name>
</gene>
<proteinExistence type="predicted"/>
<evidence type="ECO:0000256" key="1">
    <source>
        <dbReference type="PROSITE-ProRule" id="PRU00339"/>
    </source>
</evidence>
<dbReference type="Gene3D" id="1.25.40.10">
    <property type="entry name" value="Tetratricopeptide repeat domain"/>
    <property type="match status" value="3"/>
</dbReference>
<reference evidence="2 3" key="1">
    <citation type="submission" date="2018-07" db="EMBL/GenBank/DDBJ databases">
        <title>Genome sequence of Azospirillum sp. ATCC 49961.</title>
        <authorList>
            <person name="Sant'Anna F.H."/>
            <person name="Baldani J.I."/>
            <person name="Zilli J.E."/>
            <person name="Reis V.M."/>
            <person name="Hartmann A."/>
            <person name="Cruz L."/>
            <person name="de Souza E.M."/>
            <person name="de Oliveira Pedrosa F."/>
            <person name="Passaglia L.M.P."/>
        </authorList>
    </citation>
    <scope>NUCLEOTIDE SEQUENCE [LARGE SCALE GENOMIC DNA]</scope>
    <source>
        <strain evidence="2 3">ATCC 49961</strain>
    </source>
</reference>
<evidence type="ECO:0008006" key="4">
    <source>
        <dbReference type="Google" id="ProtNLM"/>
    </source>
</evidence>
<dbReference type="PROSITE" id="PS50005">
    <property type="entry name" value="TPR"/>
    <property type="match status" value="2"/>
</dbReference>
<evidence type="ECO:0000313" key="2">
    <source>
        <dbReference type="EMBL" id="KAA0680930.1"/>
    </source>
</evidence>
<feature type="repeat" description="TPR" evidence="1">
    <location>
        <begin position="195"/>
        <end position="228"/>
    </location>
</feature>
<dbReference type="SUPFAM" id="SSF48452">
    <property type="entry name" value="TPR-like"/>
    <property type="match status" value="2"/>
</dbReference>
<dbReference type="InterPro" id="IPR011990">
    <property type="entry name" value="TPR-like_helical_dom_sf"/>
</dbReference>
<keyword evidence="1" id="KW-0802">TPR repeat</keyword>
<dbReference type="OrthoDB" id="9778733at2"/>
<dbReference type="RefSeq" id="WP_149468943.1">
    <property type="nucleotide sequence ID" value="NZ_QOKW01000007.1"/>
</dbReference>
<protein>
    <recommendedName>
        <fullName evidence="4">Tetratricopeptide repeat protein</fullName>
    </recommendedName>
</protein>
<sequence>MTASASLPEILSDAVRRHQSGQLDEAAAAYARILEAQPLHPDALHLLGVVRAQTGRPGEAVVLIAQAAALNPASVAYRTNLTKAARADAGIVGAAFLRAGDGLFDHGRPDAAAVCYRVALAFCPDDAVVLGNLAQALRNAGRAAEAVAPMGRAARLDPEDRQVAALRAGLHAALGDHLTAEAVFRALVDSRPEDPAARLGLADAVKCSGRFAEAMALYRRTLALEPANATAHFNLGVTASDCALGQAAIDGFRRAVRLAPDHVDARFNLGCQRLAAGDWDEGWRAFEWRLRRGVPVPDRGQPRWTGEPLEGRSVRLYAEQGHGDGIQFIRYAPLVAARGGRVVVECPAPLVTLFETVAGVASVHPLGEAPDTDLQCPLMSLPFVFGTRLETLPARVPYVTADPARAARWRARMGDGAGLRVGLVWAGNAQFRGDHLRSPGLAALRPLLEVPGVRFVGLQVGEGRADLARVPVPDTLCDLGGEVMDFADTAAVMANLDLVIASCTGSAHLAGALGVPVWVLLAHAPDWRWMHGREDSPWYPTARLFRQRRPGDWAELAARVATALRERAAARPF</sequence>
<dbReference type="InterPro" id="IPR019734">
    <property type="entry name" value="TPR_rpt"/>
</dbReference>
<name>A0A9W7TYC6_9PROT</name>
<dbReference type="Proteomes" id="UP000480854">
    <property type="component" value="Unassembled WGS sequence"/>
</dbReference>
<dbReference type="InterPro" id="IPR052943">
    <property type="entry name" value="TMTC_O-mannosyl-trnsfr"/>
</dbReference>
<dbReference type="PANTHER" id="PTHR44809">
    <property type="match status" value="1"/>
</dbReference>
<accession>A0A9W7TYC6</accession>
<dbReference type="PANTHER" id="PTHR44809:SF1">
    <property type="entry name" value="PROTEIN O-MANNOSYL-TRANSFERASE TMTC1"/>
    <property type="match status" value="1"/>
</dbReference>